<feature type="transmembrane region" description="Helical" evidence="4">
    <location>
        <begin position="12"/>
        <end position="38"/>
    </location>
</feature>
<keyword evidence="4" id="KW-1133">Transmembrane helix</keyword>
<evidence type="ECO:0000259" key="5">
    <source>
        <dbReference type="PROSITE" id="PS50111"/>
    </source>
</evidence>
<reference evidence="6" key="1">
    <citation type="journal article" date="2015" name="PeerJ">
        <title>First genomic representation of candidate bacterial phylum KSB3 points to enhanced environmental sensing as a trigger of wastewater bulking.</title>
        <authorList>
            <person name="Sekiguchi Y."/>
            <person name="Ohashi A."/>
            <person name="Parks D.H."/>
            <person name="Yamauchi T."/>
            <person name="Tyson G.W."/>
            <person name="Hugenholtz P."/>
        </authorList>
    </citation>
    <scope>NUCLEOTIDE SEQUENCE [LARGE SCALE GENOMIC DNA]</scope>
</reference>
<feature type="transmembrane region" description="Helical" evidence="4">
    <location>
        <begin position="50"/>
        <end position="71"/>
    </location>
</feature>
<gene>
    <name evidence="6" type="ORF">U14_03751</name>
</gene>
<evidence type="ECO:0000256" key="3">
    <source>
        <dbReference type="PROSITE-ProRule" id="PRU00284"/>
    </source>
</evidence>
<keyword evidence="4" id="KW-0812">Transmembrane</keyword>
<dbReference type="Gene3D" id="1.10.287.950">
    <property type="entry name" value="Methyl-accepting chemotaxis protein"/>
    <property type="match status" value="1"/>
</dbReference>
<evidence type="ECO:0000256" key="1">
    <source>
        <dbReference type="ARBA" id="ARBA00023224"/>
    </source>
</evidence>
<keyword evidence="7" id="KW-1185">Reference proteome</keyword>
<dbReference type="PANTHER" id="PTHR32089:SF112">
    <property type="entry name" value="LYSOZYME-LIKE PROTEIN-RELATED"/>
    <property type="match status" value="1"/>
</dbReference>
<feature type="domain" description="Methyl-accepting transducer" evidence="5">
    <location>
        <begin position="135"/>
        <end position="371"/>
    </location>
</feature>
<dbReference type="Proteomes" id="UP000030700">
    <property type="component" value="Unassembled WGS sequence"/>
</dbReference>
<dbReference type="GO" id="GO:0006935">
    <property type="term" value="P:chemotaxis"/>
    <property type="evidence" value="ECO:0007669"/>
    <property type="project" value="InterPro"/>
</dbReference>
<organism evidence="6">
    <name type="scientific">Candidatus Moduliflexus flocculans</name>
    <dbReference type="NCBI Taxonomy" id="1499966"/>
    <lineage>
        <taxon>Bacteria</taxon>
        <taxon>Candidatus Moduliflexota</taxon>
        <taxon>Candidatus Moduliflexia</taxon>
        <taxon>Candidatus Moduliflexales</taxon>
        <taxon>Candidatus Moduliflexaceae</taxon>
    </lineage>
</organism>
<evidence type="ECO:0000256" key="4">
    <source>
        <dbReference type="SAM" id="Phobius"/>
    </source>
</evidence>
<keyword evidence="1 3" id="KW-0807">Transducer</keyword>
<proteinExistence type="inferred from homology"/>
<keyword evidence="4" id="KW-0472">Membrane</keyword>
<dbReference type="STRING" id="1499966.U14_03751"/>
<evidence type="ECO:0000313" key="6">
    <source>
        <dbReference type="EMBL" id="GAK52500.1"/>
    </source>
</evidence>
<dbReference type="InterPro" id="IPR004089">
    <property type="entry name" value="MCPsignal_dom"/>
</dbReference>
<sequence>MRNSSRPTQSFVFRALLSIGVVVLGTAGLKIFYLSLVIRDDAALSVSRASLYIGMLMIDVLALGGIGGFLWKYYESSVRRPLSDITDRIQHMQIASEQISQTERETECYDVNALCSAAADMLRRLTMLKYQLFDAKQKIVDASSSAFSTSKAQSELVTLQEFSSQEMGNAVRELVTTVQHIEQNVNAVVKVANRTLQTTAQGQQAVMDVVKSMTDIQHSAQVSANTIMALNKQSTHITDVIRTIDQIIEDTKLIAFNATIEAARAKEEGKGFGVVALEIKRLAEEVFESTEDIKSVIQDIQGMSRALVLATENETKTVLRGMELAQQAGVALQQIYDMVQLTTESAQRIATATQQQQGASEQALHSVAQANQSMMKFSQQSKQLAVTTAELSIQAEGLGQIISAFGVASNQEEGAQQDDRRASDS</sequence>
<dbReference type="AlphaFoldDB" id="A0A081BQ34"/>
<dbReference type="PRINTS" id="PR00260">
    <property type="entry name" value="CHEMTRNSDUCR"/>
</dbReference>
<name>A0A081BQ34_9BACT</name>
<dbReference type="HOGENOM" id="CLU_645061_0_0_0"/>
<dbReference type="PANTHER" id="PTHR32089">
    <property type="entry name" value="METHYL-ACCEPTING CHEMOTAXIS PROTEIN MCPB"/>
    <property type="match status" value="1"/>
</dbReference>
<dbReference type="SMART" id="SM00283">
    <property type="entry name" value="MA"/>
    <property type="match status" value="1"/>
</dbReference>
<dbReference type="SUPFAM" id="SSF58104">
    <property type="entry name" value="Methyl-accepting chemotaxis protein (MCP) signaling domain"/>
    <property type="match status" value="1"/>
</dbReference>
<protein>
    <submittedName>
        <fullName evidence="6">Methyl-accepting chemotaxis sensory transducer</fullName>
    </submittedName>
</protein>
<dbReference type="InterPro" id="IPR004090">
    <property type="entry name" value="Chemotax_Me-accpt_rcpt"/>
</dbReference>
<evidence type="ECO:0000313" key="7">
    <source>
        <dbReference type="Proteomes" id="UP000030700"/>
    </source>
</evidence>
<evidence type="ECO:0000256" key="2">
    <source>
        <dbReference type="ARBA" id="ARBA00029447"/>
    </source>
</evidence>
<dbReference type="EMBL" id="DF820458">
    <property type="protein sequence ID" value="GAK52500.1"/>
    <property type="molecule type" value="Genomic_DNA"/>
</dbReference>
<accession>A0A081BQ34</accession>
<comment type="similarity">
    <text evidence="2">Belongs to the methyl-accepting chemotaxis (MCP) protein family.</text>
</comment>
<dbReference type="GO" id="GO:0016020">
    <property type="term" value="C:membrane"/>
    <property type="evidence" value="ECO:0007669"/>
    <property type="project" value="InterPro"/>
</dbReference>
<dbReference type="PROSITE" id="PS50111">
    <property type="entry name" value="CHEMOTAXIS_TRANSDUC_2"/>
    <property type="match status" value="1"/>
</dbReference>
<dbReference type="GO" id="GO:0004888">
    <property type="term" value="F:transmembrane signaling receptor activity"/>
    <property type="evidence" value="ECO:0007669"/>
    <property type="project" value="InterPro"/>
</dbReference>
<dbReference type="GO" id="GO:0007165">
    <property type="term" value="P:signal transduction"/>
    <property type="evidence" value="ECO:0007669"/>
    <property type="project" value="UniProtKB-KW"/>
</dbReference>
<dbReference type="Pfam" id="PF00015">
    <property type="entry name" value="MCPsignal"/>
    <property type="match status" value="1"/>
</dbReference>